<reference evidence="2" key="1">
    <citation type="journal article" date="2016" name="Stand. Genomic Sci.">
        <title>Complete genome sequence of Methanospirillum hungatei type strain JF1.</title>
        <authorList>
            <person name="Gunsalus R.P."/>
            <person name="Cook L.E."/>
            <person name="Crable B."/>
            <person name="Rohlin L."/>
            <person name="McDonald E."/>
            <person name="Mouttaki H."/>
            <person name="Sieber J.R."/>
            <person name="Poweleit N."/>
            <person name="Zhou H."/>
            <person name="Lapidus A.L."/>
            <person name="Daligault H.E."/>
            <person name="Land M."/>
            <person name="Gilna P."/>
            <person name="Ivanova N."/>
            <person name="Kyrpides N."/>
            <person name="Culley D.E."/>
            <person name="McInerney M.J."/>
        </authorList>
    </citation>
    <scope>NUCLEOTIDE SEQUENCE [LARGE SCALE GENOMIC DNA]</scope>
    <source>
        <strain evidence="2">ATCC 27890 / DSM 864 / NBRC 100397 / JF-1</strain>
    </source>
</reference>
<sequence>MNTHYSLLFLIILIPAVSFSCADSLTSSIVCNGAAFVSSSLISQGQTYAAEFFASDLAVLIRTLNLDTEPKTQTIINATGPLGIDEYSSLTREYEKDSPLCIFEDTRNRTDSGSQVRTLGLLDQGEYSSSRSVAKELTAFTAVNGSGIIQIRAGTEDKNRTTSMKADILGDMNMTEHLTLGGS</sequence>
<dbReference type="AlphaFoldDB" id="Q2FLZ7"/>
<evidence type="ECO:0000313" key="1">
    <source>
        <dbReference type="EMBL" id="ABD41131.1"/>
    </source>
</evidence>
<gene>
    <name evidence="1" type="ordered locus">Mhun_1393</name>
</gene>
<organism evidence="1 2">
    <name type="scientific">Methanospirillum hungatei JF-1 (strain ATCC 27890 / DSM 864 / NBRC 100397 / JF-1)</name>
    <dbReference type="NCBI Taxonomy" id="323259"/>
    <lineage>
        <taxon>Archaea</taxon>
        <taxon>Methanobacteriati</taxon>
        <taxon>Methanobacteriota</taxon>
        <taxon>Stenosarchaea group</taxon>
        <taxon>Methanomicrobia</taxon>
        <taxon>Methanomicrobiales</taxon>
        <taxon>Methanospirillaceae</taxon>
        <taxon>Methanospirillum</taxon>
    </lineage>
</organism>
<dbReference type="KEGG" id="mhu:Mhun_1393"/>
<proteinExistence type="predicted"/>
<protein>
    <submittedName>
        <fullName evidence="1">Uncharacterized protein</fullName>
    </submittedName>
</protein>
<dbReference type="HOGENOM" id="CLU_1451420_0_0_2"/>
<dbReference type="EnsemblBacteria" id="ABD41131">
    <property type="protein sequence ID" value="ABD41131"/>
    <property type="gene ID" value="Mhun_1393"/>
</dbReference>
<dbReference type="InParanoid" id="Q2FLZ7"/>
<dbReference type="GeneID" id="3923747"/>
<evidence type="ECO:0000313" key="2">
    <source>
        <dbReference type="Proteomes" id="UP000001941"/>
    </source>
</evidence>
<keyword evidence="2" id="KW-1185">Reference proteome</keyword>
<dbReference type="EMBL" id="CP000254">
    <property type="protein sequence ID" value="ABD41131.1"/>
    <property type="molecule type" value="Genomic_DNA"/>
</dbReference>
<dbReference type="RefSeq" id="WP_011448400.1">
    <property type="nucleotide sequence ID" value="NC_007796.1"/>
</dbReference>
<dbReference type="Proteomes" id="UP000001941">
    <property type="component" value="Chromosome"/>
</dbReference>
<accession>Q2FLZ7</accession>
<name>Q2FLZ7_METHJ</name>